<dbReference type="RefSeq" id="WP_100455180.1">
    <property type="nucleotide sequence ID" value="NZ_UHID01000006.1"/>
</dbReference>
<gene>
    <name evidence="4" type="primary">qorA_2</name>
    <name evidence="4" type="ORF">NCTC7807_03530</name>
</gene>
<dbReference type="GO" id="GO:0070402">
    <property type="term" value="F:NADPH binding"/>
    <property type="evidence" value="ECO:0007669"/>
    <property type="project" value="TreeGrafter"/>
</dbReference>
<dbReference type="Pfam" id="PF13602">
    <property type="entry name" value="ADH_zinc_N_2"/>
    <property type="match status" value="1"/>
</dbReference>
<dbReference type="SUPFAM" id="SSF51735">
    <property type="entry name" value="NAD(P)-binding Rossmann-fold domains"/>
    <property type="match status" value="1"/>
</dbReference>
<dbReference type="AlphaFoldDB" id="A0A380P1C8"/>
<dbReference type="InterPro" id="IPR036291">
    <property type="entry name" value="NAD(P)-bd_dom_sf"/>
</dbReference>
<evidence type="ECO:0000256" key="2">
    <source>
        <dbReference type="ARBA" id="ARBA00023002"/>
    </source>
</evidence>
<dbReference type="EC" id="1.6.5.5" evidence="4"/>
<dbReference type="InterPro" id="IPR013154">
    <property type="entry name" value="ADH-like_N"/>
</dbReference>
<evidence type="ECO:0000259" key="3">
    <source>
        <dbReference type="SMART" id="SM00829"/>
    </source>
</evidence>
<dbReference type="InterPro" id="IPR020843">
    <property type="entry name" value="ER"/>
</dbReference>
<keyword evidence="1" id="KW-0521">NADP</keyword>
<dbReference type="Gene3D" id="3.90.180.10">
    <property type="entry name" value="Medium-chain alcohol dehydrogenases, catalytic domain"/>
    <property type="match status" value="1"/>
</dbReference>
<sequence length="325" mass="32967">MRAVVIRAYGGPEVLRYEEVPDPVPGPGEVRIAVRACGVHFIEGRLRAGGAEGLPPAPGLPAIMGSETAGTVDAVGEGVGDAWLGRRVVTRSPSPGGYASLVTAPVSALHELPDALGHEAAVTLIGTGAITLDFLDQVAPVPEDVLLVLSAAGGIGRLAVPHVRALGSTVIGAAGGTAKTGTVRALGADLAVDYDRPGWSEAVRARFGTDRPVTAVLDGVGGEKAAEAYGLLADGGRLVTIGASSGSWFAPDPQEAAARSVTVVPAIERWVAQDADPRLSRARALEAGAAGRLEAGYQSFALSEAAHAHAEMAARRTTGKVVLVP</sequence>
<dbReference type="Pfam" id="PF08240">
    <property type="entry name" value="ADH_N"/>
    <property type="match status" value="1"/>
</dbReference>
<feature type="domain" description="Enoyl reductase (ER)" evidence="3">
    <location>
        <begin position="10"/>
        <end position="323"/>
    </location>
</feature>
<protein>
    <submittedName>
        <fullName evidence="4">NADPH quinone oxidoreductase protein</fullName>
        <ecNumber evidence="4">1.6.5.5</ecNumber>
    </submittedName>
</protein>
<name>A0A380P1C8_STRGR</name>
<dbReference type="GO" id="GO:0003960">
    <property type="term" value="F:quinone reductase (NADPH) activity"/>
    <property type="evidence" value="ECO:0007669"/>
    <property type="project" value="UniProtKB-EC"/>
</dbReference>
<dbReference type="Gene3D" id="3.40.50.720">
    <property type="entry name" value="NAD(P)-binding Rossmann-like Domain"/>
    <property type="match status" value="1"/>
</dbReference>
<evidence type="ECO:0000313" key="4">
    <source>
        <dbReference type="EMBL" id="SUP58101.1"/>
    </source>
</evidence>
<dbReference type="GO" id="GO:0035925">
    <property type="term" value="F:mRNA 3'-UTR AU-rich region binding"/>
    <property type="evidence" value="ECO:0007669"/>
    <property type="project" value="TreeGrafter"/>
</dbReference>
<proteinExistence type="predicted"/>
<dbReference type="PANTHER" id="PTHR48106">
    <property type="entry name" value="QUINONE OXIDOREDUCTASE PIG3-RELATED"/>
    <property type="match status" value="1"/>
</dbReference>
<organism evidence="4 5">
    <name type="scientific">Streptomyces griseus</name>
    <dbReference type="NCBI Taxonomy" id="1911"/>
    <lineage>
        <taxon>Bacteria</taxon>
        <taxon>Bacillati</taxon>
        <taxon>Actinomycetota</taxon>
        <taxon>Actinomycetes</taxon>
        <taxon>Kitasatosporales</taxon>
        <taxon>Streptomycetaceae</taxon>
        <taxon>Streptomyces</taxon>
    </lineage>
</organism>
<dbReference type="EMBL" id="UHID01000006">
    <property type="protein sequence ID" value="SUP58101.1"/>
    <property type="molecule type" value="Genomic_DNA"/>
</dbReference>
<reference evidence="4 5" key="1">
    <citation type="submission" date="2018-06" db="EMBL/GenBank/DDBJ databases">
        <authorList>
            <consortium name="Pathogen Informatics"/>
            <person name="Doyle S."/>
        </authorList>
    </citation>
    <scope>NUCLEOTIDE SEQUENCE [LARGE SCALE GENOMIC DNA]</scope>
    <source>
        <strain evidence="4 5">NCTC7807</strain>
    </source>
</reference>
<dbReference type="SUPFAM" id="SSF50129">
    <property type="entry name" value="GroES-like"/>
    <property type="match status" value="1"/>
</dbReference>
<evidence type="ECO:0000313" key="5">
    <source>
        <dbReference type="Proteomes" id="UP000254150"/>
    </source>
</evidence>
<accession>A0A380P1C8</accession>
<dbReference type="PANTHER" id="PTHR48106:SF13">
    <property type="entry name" value="QUINONE OXIDOREDUCTASE-RELATED"/>
    <property type="match status" value="1"/>
</dbReference>
<evidence type="ECO:0000256" key="1">
    <source>
        <dbReference type="ARBA" id="ARBA00022857"/>
    </source>
</evidence>
<dbReference type="GO" id="GO:0005829">
    <property type="term" value="C:cytosol"/>
    <property type="evidence" value="ECO:0007669"/>
    <property type="project" value="TreeGrafter"/>
</dbReference>
<dbReference type="Proteomes" id="UP000254150">
    <property type="component" value="Unassembled WGS sequence"/>
</dbReference>
<dbReference type="InterPro" id="IPR011032">
    <property type="entry name" value="GroES-like_sf"/>
</dbReference>
<dbReference type="SMART" id="SM00829">
    <property type="entry name" value="PKS_ER"/>
    <property type="match status" value="1"/>
</dbReference>
<keyword evidence="2 4" id="KW-0560">Oxidoreductase</keyword>